<sequence>MALEWPWRKSGLRRQAARGAHNPGRPAIRDFGKSLGGFWTNPPTAVRRQISLLSTSSASSWTFGRPSSSVFVPYPPISLVRIQEGKLNLPGLIGRRPRD</sequence>
<accession>A0A409X746</accession>
<dbReference type="AlphaFoldDB" id="A0A409X746"/>
<dbReference type="Proteomes" id="UP000283269">
    <property type="component" value="Unassembled WGS sequence"/>
</dbReference>
<evidence type="ECO:0000313" key="3">
    <source>
        <dbReference type="Proteomes" id="UP000283269"/>
    </source>
</evidence>
<organism evidence="2 3">
    <name type="scientific">Psilocybe cyanescens</name>
    <dbReference type="NCBI Taxonomy" id="93625"/>
    <lineage>
        <taxon>Eukaryota</taxon>
        <taxon>Fungi</taxon>
        <taxon>Dikarya</taxon>
        <taxon>Basidiomycota</taxon>
        <taxon>Agaricomycotina</taxon>
        <taxon>Agaricomycetes</taxon>
        <taxon>Agaricomycetidae</taxon>
        <taxon>Agaricales</taxon>
        <taxon>Agaricineae</taxon>
        <taxon>Strophariaceae</taxon>
        <taxon>Psilocybe</taxon>
    </lineage>
</organism>
<keyword evidence="3" id="KW-1185">Reference proteome</keyword>
<evidence type="ECO:0000313" key="2">
    <source>
        <dbReference type="EMBL" id="PPQ86560.1"/>
    </source>
</evidence>
<dbReference type="EMBL" id="NHYD01002463">
    <property type="protein sequence ID" value="PPQ86560.1"/>
    <property type="molecule type" value="Genomic_DNA"/>
</dbReference>
<feature type="region of interest" description="Disordered" evidence="1">
    <location>
        <begin position="1"/>
        <end position="27"/>
    </location>
</feature>
<comment type="caution">
    <text evidence="2">The sequence shown here is derived from an EMBL/GenBank/DDBJ whole genome shotgun (WGS) entry which is preliminary data.</text>
</comment>
<gene>
    <name evidence="2" type="ORF">CVT25_007218</name>
</gene>
<proteinExistence type="predicted"/>
<name>A0A409X746_PSICY</name>
<dbReference type="InParanoid" id="A0A409X746"/>
<evidence type="ECO:0000256" key="1">
    <source>
        <dbReference type="SAM" id="MobiDB-lite"/>
    </source>
</evidence>
<protein>
    <submittedName>
        <fullName evidence="2">Uncharacterized protein</fullName>
    </submittedName>
</protein>
<reference evidence="2 3" key="1">
    <citation type="journal article" date="2018" name="Evol. Lett.">
        <title>Horizontal gene cluster transfer increased hallucinogenic mushroom diversity.</title>
        <authorList>
            <person name="Reynolds H.T."/>
            <person name="Vijayakumar V."/>
            <person name="Gluck-Thaler E."/>
            <person name="Korotkin H.B."/>
            <person name="Matheny P.B."/>
            <person name="Slot J.C."/>
        </authorList>
    </citation>
    <scope>NUCLEOTIDE SEQUENCE [LARGE SCALE GENOMIC DNA]</scope>
    <source>
        <strain evidence="2 3">2631</strain>
    </source>
</reference>